<proteinExistence type="predicted"/>
<protein>
    <submittedName>
        <fullName evidence="1">Uncharacterized protein</fullName>
    </submittedName>
</protein>
<sequence>MCSITRLKDTGAIYFENIQFGFDNYDYRITQLNEEEAYETIKELWKSNGHNNSYADFYYYKIDEAAREKVERVLNKKEKQYLKDMSHKDEIIFHLDDTLLRILIKLNYLEVLFSTFYFTREPCTLWGNYNQEYIIFREKHNIRLVYKRNE</sequence>
<name>A0A3N1XF72_9FIRM</name>
<dbReference type="EMBL" id="RJVG01000014">
    <property type="protein sequence ID" value="ROR23447.1"/>
    <property type="molecule type" value="Genomic_DNA"/>
</dbReference>
<gene>
    <name evidence="1" type="ORF">EDD66_11454</name>
</gene>
<dbReference type="RefSeq" id="WP_123610741.1">
    <property type="nucleotide sequence ID" value="NZ_RJVG01000014.1"/>
</dbReference>
<organism evidence="1 2">
    <name type="scientific">Mobilisporobacter senegalensis</name>
    <dbReference type="NCBI Taxonomy" id="1329262"/>
    <lineage>
        <taxon>Bacteria</taxon>
        <taxon>Bacillati</taxon>
        <taxon>Bacillota</taxon>
        <taxon>Clostridia</taxon>
        <taxon>Lachnospirales</taxon>
        <taxon>Lachnospiraceae</taxon>
        <taxon>Mobilisporobacter</taxon>
    </lineage>
</organism>
<dbReference type="Proteomes" id="UP000273083">
    <property type="component" value="Unassembled WGS sequence"/>
</dbReference>
<reference evidence="1 2" key="1">
    <citation type="submission" date="2018-11" db="EMBL/GenBank/DDBJ databases">
        <title>Genomic Encyclopedia of Type Strains, Phase IV (KMG-IV): sequencing the most valuable type-strain genomes for metagenomic binning, comparative biology and taxonomic classification.</title>
        <authorList>
            <person name="Goeker M."/>
        </authorList>
    </citation>
    <scope>NUCLEOTIDE SEQUENCE [LARGE SCALE GENOMIC DNA]</scope>
    <source>
        <strain evidence="1 2">DSM 26537</strain>
    </source>
</reference>
<dbReference type="OrthoDB" id="1952652at2"/>
<keyword evidence="2" id="KW-1185">Reference proteome</keyword>
<evidence type="ECO:0000313" key="1">
    <source>
        <dbReference type="EMBL" id="ROR23447.1"/>
    </source>
</evidence>
<accession>A0A3N1XF72</accession>
<comment type="caution">
    <text evidence="1">The sequence shown here is derived from an EMBL/GenBank/DDBJ whole genome shotgun (WGS) entry which is preliminary data.</text>
</comment>
<evidence type="ECO:0000313" key="2">
    <source>
        <dbReference type="Proteomes" id="UP000273083"/>
    </source>
</evidence>
<dbReference type="AlphaFoldDB" id="A0A3N1XF72"/>